<feature type="transmembrane region" description="Helical" evidence="8">
    <location>
        <begin position="304"/>
        <end position="323"/>
    </location>
</feature>
<dbReference type="SUPFAM" id="SSF48403">
    <property type="entry name" value="Ankyrin repeat"/>
    <property type="match status" value="1"/>
</dbReference>
<comment type="subcellular location">
    <subcellularLocation>
        <location evidence="1">Membrane</location>
        <topology evidence="1">Multi-pass membrane protein</topology>
    </subcellularLocation>
</comment>
<evidence type="ECO:0000256" key="4">
    <source>
        <dbReference type="ARBA" id="ARBA00022989"/>
    </source>
</evidence>
<dbReference type="PANTHER" id="PTHR24186:SF37">
    <property type="entry name" value="PGG DOMAIN-CONTAINING PROTEIN"/>
    <property type="match status" value="1"/>
</dbReference>
<dbReference type="AlphaFoldDB" id="A0ABD1GCK8"/>
<keyword evidence="2 8" id="KW-0812">Transmembrane</keyword>
<keyword evidence="6 8" id="KW-0472">Membrane</keyword>
<evidence type="ECO:0000256" key="5">
    <source>
        <dbReference type="ARBA" id="ARBA00023043"/>
    </source>
</evidence>
<keyword evidence="5 7" id="KW-0040">ANK repeat</keyword>
<reference evidence="10 11" key="1">
    <citation type="submission" date="2024-06" db="EMBL/GenBank/DDBJ databases">
        <title>A chromosome level genome sequence of Diviner's sage (Salvia divinorum).</title>
        <authorList>
            <person name="Ford S.A."/>
            <person name="Ro D.-K."/>
            <person name="Ness R.W."/>
            <person name="Phillips M.A."/>
        </authorList>
    </citation>
    <scope>NUCLEOTIDE SEQUENCE [LARGE SCALE GENOMIC DNA]</scope>
    <source>
        <strain evidence="10">SAF-2024a</strain>
        <tissue evidence="10">Leaf</tissue>
    </source>
</reference>
<organism evidence="10 11">
    <name type="scientific">Salvia divinorum</name>
    <name type="common">Maria pastora</name>
    <name type="synonym">Diviner's sage</name>
    <dbReference type="NCBI Taxonomy" id="28513"/>
    <lineage>
        <taxon>Eukaryota</taxon>
        <taxon>Viridiplantae</taxon>
        <taxon>Streptophyta</taxon>
        <taxon>Embryophyta</taxon>
        <taxon>Tracheophyta</taxon>
        <taxon>Spermatophyta</taxon>
        <taxon>Magnoliopsida</taxon>
        <taxon>eudicotyledons</taxon>
        <taxon>Gunneridae</taxon>
        <taxon>Pentapetalae</taxon>
        <taxon>asterids</taxon>
        <taxon>lamiids</taxon>
        <taxon>Lamiales</taxon>
        <taxon>Lamiaceae</taxon>
        <taxon>Nepetoideae</taxon>
        <taxon>Mentheae</taxon>
        <taxon>Salviinae</taxon>
        <taxon>Salvia</taxon>
        <taxon>Salvia subgen. Calosphace</taxon>
    </lineage>
</organism>
<evidence type="ECO:0000313" key="11">
    <source>
        <dbReference type="Proteomes" id="UP001567538"/>
    </source>
</evidence>
<dbReference type="InterPro" id="IPR026961">
    <property type="entry name" value="PGG_dom"/>
</dbReference>
<evidence type="ECO:0000256" key="7">
    <source>
        <dbReference type="PROSITE-ProRule" id="PRU00023"/>
    </source>
</evidence>
<dbReference type="SMART" id="SM00248">
    <property type="entry name" value="ANK"/>
    <property type="match status" value="5"/>
</dbReference>
<feature type="transmembrane region" description="Helical" evidence="8">
    <location>
        <begin position="330"/>
        <end position="351"/>
    </location>
</feature>
<evidence type="ECO:0000256" key="2">
    <source>
        <dbReference type="ARBA" id="ARBA00022692"/>
    </source>
</evidence>
<dbReference type="PANTHER" id="PTHR24186">
    <property type="entry name" value="PROTEIN PHOSPHATASE 1 REGULATORY SUBUNIT"/>
    <property type="match status" value="1"/>
</dbReference>
<gene>
    <name evidence="10" type="ORF">AAHA92_26031</name>
</gene>
<dbReference type="Pfam" id="PF00023">
    <property type="entry name" value="Ank"/>
    <property type="match status" value="1"/>
</dbReference>
<dbReference type="Pfam" id="PF12796">
    <property type="entry name" value="Ank_2"/>
    <property type="match status" value="2"/>
</dbReference>
<dbReference type="Pfam" id="PF13962">
    <property type="entry name" value="PGG"/>
    <property type="match status" value="1"/>
</dbReference>
<evidence type="ECO:0000256" key="6">
    <source>
        <dbReference type="ARBA" id="ARBA00023136"/>
    </source>
</evidence>
<dbReference type="InterPro" id="IPR036770">
    <property type="entry name" value="Ankyrin_rpt-contain_sf"/>
</dbReference>
<dbReference type="PROSITE" id="PS50088">
    <property type="entry name" value="ANK_REPEAT"/>
    <property type="match status" value="3"/>
</dbReference>
<name>A0ABD1GCK8_SALDI</name>
<evidence type="ECO:0000313" key="10">
    <source>
        <dbReference type="EMBL" id="KAL1541861.1"/>
    </source>
</evidence>
<sequence>MVGEAQKRKLYNAASKGDVTQLLQLVEEDPYLVHGVSFPCSRNLLHVAATHGQAPIVEAVLSLNPRLAQISDSQKSSPLHIAAAEGHVEIASKLLSAAPEMCWWLDEQGMNPVHVAAKNGHAEILELLLLESSLPAMERLHRGQTVLHLCVKHAQIRALKVLVEKLGELVCAKDDDGETLLHLAVRCNQLETIQYLVENTAVEKQTRNSMGKTALQILNESPPTTAATYSQMKNLLRNQSNESFLEVLPKMSDVTMVVVILIATMAFQGTVSPPGGVWQDDTPSHRAGEAILATTHPKVYRHMVHANTTAFASSLITILLVTTGLPATHFFYLAVAVYAMWVAMTAIAISYVASVDVITPNKRAHSVGNVIIMVVAVAVNLFGLLSAYVVVRQLYRSWKSKKRRQQDLAGDAFIRRVFYWIFQQLETRGCLRADR</sequence>
<proteinExistence type="predicted"/>
<dbReference type="Gene3D" id="1.25.40.20">
    <property type="entry name" value="Ankyrin repeat-containing domain"/>
    <property type="match status" value="2"/>
</dbReference>
<evidence type="ECO:0000256" key="8">
    <source>
        <dbReference type="SAM" id="Phobius"/>
    </source>
</evidence>
<evidence type="ECO:0000259" key="9">
    <source>
        <dbReference type="Pfam" id="PF13962"/>
    </source>
</evidence>
<dbReference type="Proteomes" id="UP001567538">
    <property type="component" value="Unassembled WGS sequence"/>
</dbReference>
<feature type="repeat" description="ANK" evidence="7">
    <location>
        <begin position="108"/>
        <end position="129"/>
    </location>
</feature>
<dbReference type="InterPro" id="IPR002110">
    <property type="entry name" value="Ankyrin_rpt"/>
</dbReference>
<feature type="repeat" description="ANK" evidence="7">
    <location>
        <begin position="74"/>
        <end position="96"/>
    </location>
</feature>
<feature type="domain" description="PGG" evidence="9">
    <location>
        <begin position="249"/>
        <end position="355"/>
    </location>
</feature>
<feature type="transmembrane region" description="Helical" evidence="8">
    <location>
        <begin position="254"/>
        <end position="271"/>
    </location>
</feature>
<keyword evidence="3" id="KW-0677">Repeat</keyword>
<feature type="transmembrane region" description="Helical" evidence="8">
    <location>
        <begin position="371"/>
        <end position="395"/>
    </location>
</feature>
<dbReference type="EMBL" id="JBEAFC010000009">
    <property type="protein sequence ID" value="KAL1541861.1"/>
    <property type="molecule type" value="Genomic_DNA"/>
</dbReference>
<accession>A0ABD1GCK8</accession>
<comment type="caution">
    <text evidence="10">The sequence shown here is derived from an EMBL/GenBank/DDBJ whole genome shotgun (WGS) entry which is preliminary data.</text>
</comment>
<dbReference type="GO" id="GO:0016020">
    <property type="term" value="C:membrane"/>
    <property type="evidence" value="ECO:0007669"/>
    <property type="project" value="UniProtKB-SubCell"/>
</dbReference>
<evidence type="ECO:0000256" key="1">
    <source>
        <dbReference type="ARBA" id="ARBA00004141"/>
    </source>
</evidence>
<protein>
    <submittedName>
        <fullName evidence="10">Ankyrin repeat-containing protein-like protein</fullName>
    </submittedName>
</protein>
<feature type="repeat" description="ANK" evidence="7">
    <location>
        <begin position="176"/>
        <end position="201"/>
    </location>
</feature>
<keyword evidence="4 8" id="KW-1133">Transmembrane helix</keyword>
<evidence type="ECO:0000256" key="3">
    <source>
        <dbReference type="ARBA" id="ARBA00022737"/>
    </source>
</evidence>
<keyword evidence="11" id="KW-1185">Reference proteome</keyword>
<dbReference type="PROSITE" id="PS50297">
    <property type="entry name" value="ANK_REP_REGION"/>
    <property type="match status" value="3"/>
</dbReference>